<evidence type="ECO:0000256" key="6">
    <source>
        <dbReference type="ARBA" id="ARBA00022840"/>
    </source>
</evidence>
<dbReference type="Proteomes" id="UP001589691">
    <property type="component" value="Unassembled WGS sequence"/>
</dbReference>
<keyword evidence="13" id="KW-1185">Reference proteome</keyword>
<dbReference type="NCBIfam" id="NF002688">
    <property type="entry name" value="PRK02471.1"/>
    <property type="match status" value="1"/>
</dbReference>
<sequence length="721" mass="77939">MELDAIGKAIVKDHLVPLLSQTSFGLEVTMQRVDDHGQLATTAAPSALGALGKNRQVRVGTTPGQLELVTPAMRQLPDLMAYLTGLNASVRRCLASDEALWPLASAPLKAPAATSQTHVNLSVSEQLLSRLYNDQFHQQFASYVAFRNAVYIKVAQGLVRMNWLLQYLFGAAPAVRVDDTTSKRQRSAVQAARQRQFAADYASVDTYVQGLQAAVKKGTLTAPSAFDGVVRLRGAGSLAELPTQGVYYLEFRGLDLDPTTPTGVDQNALAFIQLLVAYFVMMPGLPPKMVAQVDQQARALSTQLTTENPTTASAQAVPAVQVLDALKHFASANGLPAATQVLLAHLKQRVSDPKKTPSAQLARQKDLCAWALTQAQQYQEAAQAQPFSLPGFTQLNLASQMMTQRALAQGIQVSVLDATNNVLRLTRADQAQLLVNGSGTDLNPQALSRTLTHRVAAKQLLAEHGATVPASKTYRSANQLIDDYDQLVAAGGIVLKAADQTQAVVAFRIMPQRALFEQVVRQFFERTTTVIAEELIVASSYRFLVIDGRVRAILERIPANVVGDGRSSIETLLTRKNDRTLRGKAGTRPQATLQLGTVERYRLASYHLTLASVVSRGTQVLLREDATFVNGADLLDVTDEMDASYVQAVETLTTQLGLRVAGVDVMIPNLYAPLTPEHPEMAVTLGIHTAPALAPHEFPSFGTARPVADQLLATLFTPSDN</sequence>
<dbReference type="PANTHER" id="PTHR38761">
    <property type="entry name" value="GLUTAMATE--CYSTEINE LIGASE"/>
    <property type="match status" value="1"/>
</dbReference>
<comment type="pathway">
    <text evidence="1">Sulfur metabolism; glutathione biosynthesis; glutathione from L-cysteine and L-glutamate: step 1/2.</text>
</comment>
<comment type="similarity">
    <text evidence="9">Belongs to the glutamate--cysteine ligase type 1 family.</text>
</comment>
<evidence type="ECO:0000256" key="2">
    <source>
        <dbReference type="ARBA" id="ARBA00012220"/>
    </source>
</evidence>
<dbReference type="EMBL" id="JBHLZY010000025">
    <property type="protein sequence ID" value="MFB9770199.1"/>
    <property type="molecule type" value="Genomic_DNA"/>
</dbReference>
<dbReference type="InterPro" id="IPR040657">
    <property type="entry name" value="GshAB_ATP-grasp"/>
</dbReference>
<accession>A0ABV5WVL4</accession>
<evidence type="ECO:0000256" key="3">
    <source>
        <dbReference type="ARBA" id="ARBA00022598"/>
    </source>
</evidence>
<keyword evidence="6" id="KW-0067">ATP-binding</keyword>
<feature type="domain" description="Glutamate--cysteine ligase" evidence="10">
    <location>
        <begin position="12"/>
        <end position="107"/>
    </location>
</feature>
<feature type="domain" description="Glutamate--cysteine ligase" evidence="10">
    <location>
        <begin position="115"/>
        <end position="202"/>
    </location>
</feature>
<organism evidence="12 13">
    <name type="scientific">Lactiplantibacillus modestisalitolerans</name>
    <dbReference type="NCBI Taxonomy" id="1457219"/>
    <lineage>
        <taxon>Bacteria</taxon>
        <taxon>Bacillati</taxon>
        <taxon>Bacillota</taxon>
        <taxon>Bacilli</taxon>
        <taxon>Lactobacillales</taxon>
        <taxon>Lactobacillaceae</taxon>
        <taxon>Lactiplantibacillus</taxon>
    </lineage>
</organism>
<keyword evidence="3 9" id="KW-0436">Ligase</keyword>
<feature type="domain" description="Glutamate--cysteine ligase" evidence="10">
    <location>
        <begin position="224"/>
        <end position="283"/>
    </location>
</feature>
<comment type="catalytic activity">
    <reaction evidence="8">
        <text>L-cysteine + L-glutamate + ATP = gamma-L-glutamyl-L-cysteine + ADP + phosphate + H(+)</text>
        <dbReference type="Rhea" id="RHEA:13285"/>
        <dbReference type="ChEBI" id="CHEBI:15378"/>
        <dbReference type="ChEBI" id="CHEBI:29985"/>
        <dbReference type="ChEBI" id="CHEBI:30616"/>
        <dbReference type="ChEBI" id="CHEBI:35235"/>
        <dbReference type="ChEBI" id="CHEBI:43474"/>
        <dbReference type="ChEBI" id="CHEBI:58173"/>
        <dbReference type="ChEBI" id="CHEBI:456216"/>
        <dbReference type="EC" id="6.3.2.2"/>
    </reaction>
</comment>
<keyword evidence="4 9" id="KW-0317">Glutathione biosynthesis</keyword>
<proteinExistence type="inferred from homology"/>
<dbReference type="RefSeq" id="WP_137642029.1">
    <property type="nucleotide sequence ID" value="NZ_BJEA01000004.1"/>
</dbReference>
<dbReference type="SUPFAM" id="SSF56059">
    <property type="entry name" value="Glutathione synthetase ATP-binding domain-like"/>
    <property type="match status" value="1"/>
</dbReference>
<feature type="domain" description="GshAB ATP-grasp-like" evidence="11">
    <location>
        <begin position="395"/>
        <end position="440"/>
    </location>
</feature>
<evidence type="ECO:0000256" key="5">
    <source>
        <dbReference type="ARBA" id="ARBA00022741"/>
    </source>
</evidence>
<dbReference type="Pfam" id="PF18419">
    <property type="entry name" value="ATP-grasp_6"/>
    <property type="match status" value="1"/>
</dbReference>
<gene>
    <name evidence="12" type="primary">gshAB</name>
    <name evidence="12" type="ORF">ACFFLI_10025</name>
</gene>
<dbReference type="GO" id="GO:0004357">
    <property type="term" value="F:glutamate-cysteine ligase activity"/>
    <property type="evidence" value="ECO:0007669"/>
    <property type="project" value="UniProtKB-EC"/>
</dbReference>
<keyword evidence="7" id="KW-0511">Multifunctional enzyme</keyword>
<keyword evidence="5" id="KW-0547">Nucleotide-binding</keyword>
<reference evidence="12 13" key="1">
    <citation type="submission" date="2024-09" db="EMBL/GenBank/DDBJ databases">
        <authorList>
            <person name="Sun Q."/>
            <person name="Mori K."/>
        </authorList>
    </citation>
    <scope>NUCLEOTIDE SEQUENCE [LARGE SCALE GENOMIC DNA]</scope>
    <source>
        <strain evidence="12 13">TBRC 4576</strain>
    </source>
</reference>
<dbReference type="Pfam" id="PF04262">
    <property type="entry name" value="Glu_cys_ligase"/>
    <property type="match status" value="3"/>
</dbReference>
<dbReference type="PANTHER" id="PTHR38761:SF1">
    <property type="entry name" value="GLUTAMATE--CYSTEINE LIGASE"/>
    <property type="match status" value="1"/>
</dbReference>
<evidence type="ECO:0000256" key="9">
    <source>
        <dbReference type="RuleBase" id="RU003544"/>
    </source>
</evidence>
<dbReference type="GO" id="GO:0004363">
    <property type="term" value="F:glutathione synthase activity"/>
    <property type="evidence" value="ECO:0007669"/>
    <property type="project" value="UniProtKB-EC"/>
</dbReference>
<dbReference type="InterPro" id="IPR007370">
    <property type="entry name" value="Glu_cys_ligase"/>
</dbReference>
<evidence type="ECO:0000259" key="11">
    <source>
        <dbReference type="Pfam" id="PF18419"/>
    </source>
</evidence>
<dbReference type="SUPFAM" id="SSF55931">
    <property type="entry name" value="Glutamine synthetase/guanido kinase"/>
    <property type="match status" value="1"/>
</dbReference>
<dbReference type="Gene3D" id="3.30.590.20">
    <property type="match status" value="2"/>
</dbReference>
<dbReference type="EC" id="6.3.2.2" evidence="2"/>
<dbReference type="InterPro" id="IPR014746">
    <property type="entry name" value="Gln_synth/guanido_kin_cat_dom"/>
</dbReference>
<comment type="caution">
    <text evidence="12">The sequence shown here is derived from an EMBL/GenBank/DDBJ whole genome shotgun (WGS) entry which is preliminary data.</text>
</comment>
<evidence type="ECO:0000256" key="8">
    <source>
        <dbReference type="ARBA" id="ARBA00048819"/>
    </source>
</evidence>
<evidence type="ECO:0000256" key="4">
    <source>
        <dbReference type="ARBA" id="ARBA00022684"/>
    </source>
</evidence>
<evidence type="ECO:0000256" key="7">
    <source>
        <dbReference type="ARBA" id="ARBA00023268"/>
    </source>
</evidence>
<evidence type="ECO:0000256" key="1">
    <source>
        <dbReference type="ARBA" id="ARBA00005006"/>
    </source>
</evidence>
<evidence type="ECO:0000313" key="13">
    <source>
        <dbReference type="Proteomes" id="UP001589691"/>
    </source>
</evidence>
<evidence type="ECO:0000313" key="12">
    <source>
        <dbReference type="EMBL" id="MFB9770199.1"/>
    </source>
</evidence>
<evidence type="ECO:0000259" key="10">
    <source>
        <dbReference type="Pfam" id="PF04262"/>
    </source>
</evidence>
<protein>
    <recommendedName>
        <fullName evidence="2">glutamate--cysteine ligase</fullName>
        <ecNumber evidence="2">6.3.2.2</ecNumber>
    </recommendedName>
</protein>
<name>A0ABV5WVL4_9LACO</name>
<dbReference type="InterPro" id="IPR006334">
    <property type="entry name" value="Glut_cys_ligase"/>
</dbReference>